<keyword evidence="1" id="KW-0472">Membrane</keyword>
<keyword evidence="1" id="KW-0812">Transmembrane</keyword>
<keyword evidence="1" id="KW-1133">Transmembrane helix</keyword>
<accession>A0A7R9AN14</accession>
<evidence type="ECO:0000313" key="2">
    <source>
        <dbReference type="EMBL" id="CAD7257059.1"/>
    </source>
</evidence>
<feature type="transmembrane region" description="Helical" evidence="1">
    <location>
        <begin position="148"/>
        <end position="169"/>
    </location>
</feature>
<dbReference type="EMBL" id="OC000364">
    <property type="protein sequence ID" value="CAD7257059.1"/>
    <property type="molecule type" value="Genomic_DNA"/>
</dbReference>
<sequence length="177" mass="19656">MRSQHFRCVHSILNWEMENPHKGNESRSGVVCLPSYLLAHCTPSNFPSFPYQTQTKLLNRVANQSMEQREEDVLHGFTLAIDLIADDGKIEALITAAESCDAKEDLEDCRRGLKQRASPSPQPPLLLITGLHTGRNNVLPFGDSKIDIPMNAAVMLVAVILWLATAHALDTLLVKED</sequence>
<protein>
    <submittedName>
        <fullName evidence="2">Uncharacterized protein</fullName>
    </submittedName>
</protein>
<gene>
    <name evidence="2" type="ORF">TSIB3V08_LOCUS1334</name>
</gene>
<proteinExistence type="predicted"/>
<evidence type="ECO:0000256" key="1">
    <source>
        <dbReference type="SAM" id="Phobius"/>
    </source>
</evidence>
<reference evidence="2" key="1">
    <citation type="submission" date="2020-11" db="EMBL/GenBank/DDBJ databases">
        <authorList>
            <person name="Tran Van P."/>
        </authorList>
    </citation>
    <scope>NUCLEOTIDE SEQUENCE</scope>
</reference>
<dbReference type="AlphaFoldDB" id="A0A7R9AN14"/>
<name>A0A7R9AN14_TIMSH</name>
<organism evidence="2">
    <name type="scientific">Timema shepardi</name>
    <name type="common">Walking stick</name>
    <dbReference type="NCBI Taxonomy" id="629360"/>
    <lineage>
        <taxon>Eukaryota</taxon>
        <taxon>Metazoa</taxon>
        <taxon>Ecdysozoa</taxon>
        <taxon>Arthropoda</taxon>
        <taxon>Hexapoda</taxon>
        <taxon>Insecta</taxon>
        <taxon>Pterygota</taxon>
        <taxon>Neoptera</taxon>
        <taxon>Polyneoptera</taxon>
        <taxon>Phasmatodea</taxon>
        <taxon>Timematodea</taxon>
        <taxon>Timematoidea</taxon>
        <taxon>Timematidae</taxon>
        <taxon>Timema</taxon>
    </lineage>
</organism>